<evidence type="ECO:0000256" key="2">
    <source>
        <dbReference type="ARBA" id="ARBA00022491"/>
    </source>
</evidence>
<keyword evidence="3" id="KW-0805">Transcription regulation</keyword>
<dbReference type="PANTHER" id="PTHR30363">
    <property type="entry name" value="HTH-TYPE TRANSCRIPTIONAL REGULATOR SRLR-RELATED"/>
    <property type="match status" value="1"/>
</dbReference>
<comment type="caution">
    <text evidence="8">The sequence shown here is derived from an EMBL/GenBank/DDBJ whole genome shotgun (WGS) entry which is preliminary data.</text>
</comment>
<sequence>MRLFEPICYTEAMNMKHRPHEEPVFADERQQQIIDLIVAHGKVRTAQLTTLFGVTEPTLRKDLSVLEERGLLKRTHGGAIAVRPPLEQEVANRAAHNAEAKQAIALACVQEISDRDAIFLDSGTTVSQIARNLGRSGRYVTVLTNAPAVVEIIADLPTVTHVLLGGHFRRISGSLVGPLALENLARFTINTAFIGVSGLSESGITVSDLNEAQLKAAVIARAQRVIVPIDHTKIGTVDFARVSEIDEIDVVVTDQENLYLQKWCSSHNIRLVVASPKSQGM</sequence>
<dbReference type="Pfam" id="PF00455">
    <property type="entry name" value="DeoRC"/>
    <property type="match status" value="1"/>
</dbReference>
<dbReference type="Gene3D" id="3.40.50.1360">
    <property type="match status" value="1"/>
</dbReference>
<dbReference type="PROSITE" id="PS00894">
    <property type="entry name" value="HTH_DEOR_1"/>
    <property type="match status" value="1"/>
</dbReference>
<comment type="function">
    <text evidence="6">Repressor of the lactose catabolism operon. Galactose-6-phosphate is the inducer.</text>
</comment>
<keyword evidence="4" id="KW-0238">DNA-binding</keyword>
<dbReference type="InterPro" id="IPR036388">
    <property type="entry name" value="WH-like_DNA-bd_sf"/>
</dbReference>
<dbReference type="SUPFAM" id="SSF46785">
    <property type="entry name" value="Winged helix' DNA-binding domain"/>
    <property type="match status" value="1"/>
</dbReference>
<reference evidence="8 9" key="1">
    <citation type="journal article" date="2021" name="Int. J. Syst. Evol. Microbiol.">
        <title>Reticulibacter mediterranei gen. nov., sp. nov., within the new family Reticulibacteraceae fam. nov., and Ktedonospora formicarum gen. nov., sp. nov., Ktedonobacter robiniae sp. nov., Dictyobacter formicarum sp. nov. and Dictyobacter arantiisoli sp. nov., belonging to the class Ktedonobacteria.</title>
        <authorList>
            <person name="Yabe S."/>
            <person name="Zheng Y."/>
            <person name="Wang C.M."/>
            <person name="Sakai Y."/>
            <person name="Abe K."/>
            <person name="Yokota A."/>
            <person name="Donadio S."/>
            <person name="Cavaletti L."/>
            <person name="Monciardini P."/>
        </authorList>
    </citation>
    <scope>NUCLEOTIDE SEQUENCE [LARGE SCALE GENOMIC DNA]</scope>
    <source>
        <strain evidence="8 9">SOSP1-9</strain>
    </source>
</reference>
<dbReference type="EMBL" id="BNJJ01000001">
    <property type="protein sequence ID" value="GHO82187.1"/>
    <property type="molecule type" value="Genomic_DNA"/>
</dbReference>
<evidence type="ECO:0000259" key="7">
    <source>
        <dbReference type="PROSITE" id="PS51000"/>
    </source>
</evidence>
<dbReference type="Gene3D" id="1.10.10.10">
    <property type="entry name" value="Winged helix-like DNA-binding domain superfamily/Winged helix DNA-binding domain"/>
    <property type="match status" value="1"/>
</dbReference>
<feature type="domain" description="HTH deoR-type" evidence="7">
    <location>
        <begin position="26"/>
        <end position="81"/>
    </location>
</feature>
<keyword evidence="9" id="KW-1185">Reference proteome</keyword>
<organism evidence="8 9">
    <name type="scientific">Dictyobacter formicarum</name>
    <dbReference type="NCBI Taxonomy" id="2778368"/>
    <lineage>
        <taxon>Bacteria</taxon>
        <taxon>Bacillati</taxon>
        <taxon>Chloroflexota</taxon>
        <taxon>Ktedonobacteria</taxon>
        <taxon>Ktedonobacterales</taxon>
        <taxon>Dictyobacteraceae</taxon>
        <taxon>Dictyobacter</taxon>
    </lineage>
</organism>
<evidence type="ECO:0000256" key="5">
    <source>
        <dbReference type="ARBA" id="ARBA00023163"/>
    </source>
</evidence>
<evidence type="ECO:0000313" key="8">
    <source>
        <dbReference type="EMBL" id="GHO82187.1"/>
    </source>
</evidence>
<keyword evidence="5" id="KW-0804">Transcription</keyword>
<gene>
    <name evidence="8" type="ORF">KSZ_01930</name>
</gene>
<dbReference type="InterPro" id="IPR036390">
    <property type="entry name" value="WH_DNA-bd_sf"/>
</dbReference>
<dbReference type="PROSITE" id="PS51000">
    <property type="entry name" value="HTH_DEOR_2"/>
    <property type="match status" value="1"/>
</dbReference>
<dbReference type="InterPro" id="IPR018356">
    <property type="entry name" value="Tscrpt_reg_HTH_DeoR_CS"/>
</dbReference>
<proteinExistence type="predicted"/>
<evidence type="ECO:0000313" key="9">
    <source>
        <dbReference type="Proteomes" id="UP000635565"/>
    </source>
</evidence>
<dbReference type="SMART" id="SM01134">
    <property type="entry name" value="DeoRC"/>
    <property type="match status" value="1"/>
</dbReference>
<dbReference type="InterPro" id="IPR037171">
    <property type="entry name" value="NagB/RpiA_transferase-like"/>
</dbReference>
<dbReference type="Proteomes" id="UP000635565">
    <property type="component" value="Unassembled WGS sequence"/>
</dbReference>
<protein>
    <recommendedName>
        <fullName evidence="1">Lactose phosphotransferase system repressor</fullName>
    </recommendedName>
</protein>
<evidence type="ECO:0000256" key="4">
    <source>
        <dbReference type="ARBA" id="ARBA00023125"/>
    </source>
</evidence>
<dbReference type="SUPFAM" id="SSF100950">
    <property type="entry name" value="NagB/RpiA/CoA transferase-like"/>
    <property type="match status" value="1"/>
</dbReference>
<evidence type="ECO:0000256" key="6">
    <source>
        <dbReference type="ARBA" id="ARBA00024937"/>
    </source>
</evidence>
<dbReference type="SMART" id="SM00420">
    <property type="entry name" value="HTH_DEOR"/>
    <property type="match status" value="1"/>
</dbReference>
<name>A0ABQ3V7S5_9CHLR</name>
<accession>A0ABQ3V7S5</accession>
<dbReference type="InterPro" id="IPR001034">
    <property type="entry name" value="DeoR_HTH"/>
</dbReference>
<dbReference type="InterPro" id="IPR050313">
    <property type="entry name" value="Carb_Metab_HTH_regulators"/>
</dbReference>
<evidence type="ECO:0000256" key="3">
    <source>
        <dbReference type="ARBA" id="ARBA00023015"/>
    </source>
</evidence>
<dbReference type="Pfam" id="PF08220">
    <property type="entry name" value="HTH_DeoR"/>
    <property type="match status" value="1"/>
</dbReference>
<evidence type="ECO:0000256" key="1">
    <source>
        <dbReference type="ARBA" id="ARBA00021390"/>
    </source>
</evidence>
<dbReference type="PRINTS" id="PR00037">
    <property type="entry name" value="HTHLACR"/>
</dbReference>
<dbReference type="PANTHER" id="PTHR30363:SF4">
    <property type="entry name" value="GLYCEROL-3-PHOSPHATE REGULON REPRESSOR"/>
    <property type="match status" value="1"/>
</dbReference>
<dbReference type="InterPro" id="IPR014036">
    <property type="entry name" value="DeoR-like_C"/>
</dbReference>
<keyword evidence="2" id="KW-0678">Repressor</keyword>